<evidence type="ECO:0000313" key="2">
    <source>
        <dbReference type="EMBL" id="ABR17433.1"/>
    </source>
</evidence>
<protein>
    <submittedName>
        <fullName evidence="2">Uncharacterized protein</fullName>
    </submittedName>
</protein>
<feature type="compositionally biased region" description="Basic residues" evidence="1">
    <location>
        <begin position="310"/>
        <end position="321"/>
    </location>
</feature>
<dbReference type="AlphaFoldDB" id="B8LP53"/>
<proteinExistence type="evidence at transcript level"/>
<name>B8LP53_PICSI</name>
<sequence length="514" mass="57250">MLAQTSSAVARRAQCLLLLRRLNTCTGQGNIVSFSSQNPHKSPLFSLENPWDFTGNGILHRALAPLHLQMGFRYFSVNSLESYQSQDYEFSELDAKEVNKGEGFKEGSDVDIDDEFSELDAKELNKGEGFKEGSEVDIDDEFSELDAKEINKGEGFKEGSKVDISSQTEPESVQSKPIDLLFKEALLSEPVDLVFKEAIGLENMPENKRLNSEIGGMGNLQPESQLEKSRSMLGFQREIINTLRGTVNGLESTIKEIKRKIAALENSEKQMTKNYLELEKSLSGKTHNNTEESYVETEVPENQEKGAKSEKKKRTTKKVRLKEKPSVDSGVGSLEHPWAEWVQFLEHLNDSGYLSKALNFQGGPIDLRDCSMELLGHHLRFAAQIFANDHAEISKLLSGSDMRKIALFGCPSLEKKDVFAAKRLRSFFNIEQGTACRPCNLKDTCSAPFAKVSKVKSLTAEDVVRLLCTFGLNAEKNELSIPDDVKQSVVNLLKELVDFSTSSSNGDQGLSLQE</sequence>
<feature type="region of interest" description="Disordered" evidence="1">
    <location>
        <begin position="279"/>
        <end position="324"/>
    </location>
</feature>
<evidence type="ECO:0000256" key="1">
    <source>
        <dbReference type="SAM" id="MobiDB-lite"/>
    </source>
</evidence>
<reference evidence="2" key="1">
    <citation type="submission" date="2007-06" db="EMBL/GenBank/DDBJ databases">
        <title>Full length cDNA sequences from Sitka Spruce (Picea sitchensis).</title>
        <authorList>
            <person name="Ralph S.G."/>
            <person name="Chun H.E."/>
            <person name="Liao N."/>
            <person name="Ali J."/>
            <person name="Reid K."/>
            <person name="Kolosova N."/>
            <person name="Cooper N."/>
            <person name="Cullis C."/>
            <person name="Jancsik S."/>
            <person name="Moore R."/>
            <person name="Mayo M."/>
            <person name="Wagner S."/>
            <person name="Holt R.A."/>
            <person name="Jones S.J.M."/>
            <person name="Marra M.A."/>
            <person name="Ritland C.E."/>
            <person name="Ritland K."/>
            <person name="Bohlmann J."/>
        </authorList>
    </citation>
    <scope>NUCLEOTIDE SEQUENCE</scope>
    <source>
        <tissue evidence="2">Green portion of the leader tissue</tissue>
    </source>
</reference>
<organism evidence="2">
    <name type="scientific">Picea sitchensis</name>
    <name type="common">Sitka spruce</name>
    <name type="synonym">Pinus sitchensis</name>
    <dbReference type="NCBI Taxonomy" id="3332"/>
    <lineage>
        <taxon>Eukaryota</taxon>
        <taxon>Viridiplantae</taxon>
        <taxon>Streptophyta</taxon>
        <taxon>Embryophyta</taxon>
        <taxon>Tracheophyta</taxon>
        <taxon>Spermatophyta</taxon>
        <taxon>Pinopsida</taxon>
        <taxon>Pinidae</taxon>
        <taxon>Conifers I</taxon>
        <taxon>Pinales</taxon>
        <taxon>Pinaceae</taxon>
        <taxon>Picea</taxon>
    </lineage>
</organism>
<dbReference type="EMBL" id="EF677622">
    <property type="protein sequence ID" value="ABR17433.1"/>
    <property type="molecule type" value="mRNA"/>
</dbReference>
<accession>B8LP53</accession>